<evidence type="ECO:0000313" key="5">
    <source>
        <dbReference type="Ensembl" id="ENSTGEP00000004501.1"/>
    </source>
</evidence>
<dbReference type="GO" id="GO:0005737">
    <property type="term" value="C:cytoplasm"/>
    <property type="evidence" value="ECO:0007669"/>
    <property type="project" value="TreeGrafter"/>
</dbReference>
<name>A0A8D2ECY7_THEGE</name>
<dbReference type="Ensembl" id="ENSTGET00000005477.1">
    <property type="protein sequence ID" value="ENSTGEP00000004501.1"/>
    <property type="gene ID" value="ENSTGEG00000003780.1"/>
</dbReference>
<dbReference type="GO" id="GO:0017183">
    <property type="term" value="P:protein histidyl modification to diphthamide"/>
    <property type="evidence" value="ECO:0007669"/>
    <property type="project" value="TreeGrafter"/>
</dbReference>
<reference evidence="5" key="2">
    <citation type="submission" date="2025-08" db="UniProtKB">
        <authorList>
            <consortium name="Ensembl"/>
        </authorList>
    </citation>
    <scope>IDENTIFICATION</scope>
</reference>
<reference evidence="5" key="3">
    <citation type="submission" date="2025-09" db="UniProtKB">
        <authorList>
            <consortium name="Ensembl"/>
        </authorList>
    </citation>
    <scope>IDENTIFICATION</scope>
</reference>
<comment type="pathway">
    <text evidence="3">Protein modification.</text>
</comment>
<evidence type="ECO:0000256" key="2">
    <source>
        <dbReference type="ARBA" id="ARBA00022737"/>
    </source>
</evidence>
<dbReference type="InterPro" id="IPR052415">
    <property type="entry name" value="Diphthine_MTase"/>
</dbReference>
<evidence type="ECO:0000313" key="6">
    <source>
        <dbReference type="Proteomes" id="UP000694411"/>
    </source>
</evidence>
<organism evidence="5 6">
    <name type="scientific">Theropithecus gelada</name>
    <name type="common">Gelada baboon</name>
    <dbReference type="NCBI Taxonomy" id="9565"/>
    <lineage>
        <taxon>Eukaryota</taxon>
        <taxon>Metazoa</taxon>
        <taxon>Chordata</taxon>
        <taxon>Craniata</taxon>
        <taxon>Vertebrata</taxon>
        <taxon>Euteleostomi</taxon>
        <taxon>Mammalia</taxon>
        <taxon>Eutheria</taxon>
        <taxon>Euarchontoglires</taxon>
        <taxon>Primates</taxon>
        <taxon>Haplorrhini</taxon>
        <taxon>Catarrhini</taxon>
        <taxon>Cercopithecidae</taxon>
        <taxon>Cercopithecinae</taxon>
        <taxon>Theropithecus</taxon>
    </lineage>
</organism>
<dbReference type="Proteomes" id="UP000694411">
    <property type="component" value="Chromosome 15"/>
</dbReference>
<keyword evidence="2" id="KW-0677">Repeat</keyword>
<evidence type="ECO:0000256" key="3">
    <source>
        <dbReference type="ARBA" id="ARBA00043952"/>
    </source>
</evidence>
<keyword evidence="4" id="KW-0472">Membrane</keyword>
<reference evidence="5" key="1">
    <citation type="submission" date="2018-05" db="EMBL/GenBank/DDBJ databases">
        <title>Whole genome of Theropithecus gelada.</title>
        <authorList>
            <person name="Chiou K.L."/>
            <person name="Snyder-Mackler N."/>
        </authorList>
    </citation>
    <scope>NUCLEOTIDE SEQUENCE [LARGE SCALE GENOMIC DNA]</scope>
</reference>
<dbReference type="AlphaFoldDB" id="A0A8D2ECY7"/>
<proteinExistence type="predicted"/>
<dbReference type="GO" id="GO:0061685">
    <property type="term" value="F:diphthine methylesterase activity"/>
    <property type="evidence" value="ECO:0007669"/>
    <property type="project" value="TreeGrafter"/>
</dbReference>
<protein>
    <submittedName>
        <fullName evidence="5">Uncharacterized protein</fullName>
    </submittedName>
</protein>
<evidence type="ECO:0000256" key="4">
    <source>
        <dbReference type="SAM" id="Phobius"/>
    </source>
</evidence>
<dbReference type="PANTHER" id="PTHR46042">
    <property type="entry name" value="DIPHTHINE METHYLTRANSFERASE"/>
    <property type="match status" value="1"/>
</dbReference>
<sequence>MAGSQEAGRTVDTELTADSVEWCPLQGCRHLLACGTYQLRRPEDPPADPQSKEPRVRLGRLFLYSFSENDSTHPLVEVQRTDTSAILDMKWYNCDNPPGSRICHEWQSGSLMLDAFNKTGIASQLWVYFFAVLPASHLGSALPGAYFLCHVAARK</sequence>
<keyword evidence="6" id="KW-1185">Reference proteome</keyword>
<evidence type="ECO:0000256" key="1">
    <source>
        <dbReference type="ARBA" id="ARBA00022574"/>
    </source>
</evidence>
<keyword evidence="4" id="KW-1133">Transmembrane helix</keyword>
<accession>A0A8D2ECY7</accession>
<dbReference type="PANTHER" id="PTHR46042:SF1">
    <property type="entry name" value="DIPHTHINE METHYLTRANSFERASE"/>
    <property type="match status" value="1"/>
</dbReference>
<keyword evidence="1" id="KW-0853">WD repeat</keyword>
<keyword evidence="4" id="KW-0812">Transmembrane</keyword>
<feature type="transmembrane region" description="Helical" evidence="4">
    <location>
        <begin position="125"/>
        <end position="149"/>
    </location>
</feature>